<dbReference type="InterPro" id="IPR019546">
    <property type="entry name" value="TAT_signal_bac_arc"/>
</dbReference>
<dbReference type="Gene3D" id="3.90.700.10">
    <property type="entry name" value="Succinate dehydrogenase/fumarate reductase flavoprotein, catalytic domain"/>
    <property type="match status" value="1"/>
</dbReference>
<dbReference type="PANTHER" id="PTHR43400:SF7">
    <property type="entry name" value="FAD-DEPENDENT OXIDOREDUCTASE 2 FAD BINDING DOMAIN-CONTAINING PROTEIN"/>
    <property type="match status" value="1"/>
</dbReference>
<dbReference type="InterPro" id="IPR003953">
    <property type="entry name" value="FAD-dep_OxRdtase_2_FAD-bd"/>
</dbReference>
<dbReference type="PROSITE" id="PS51257">
    <property type="entry name" value="PROKAR_LIPOPROTEIN"/>
    <property type="match status" value="1"/>
</dbReference>
<dbReference type="InterPro" id="IPR006311">
    <property type="entry name" value="TAT_signal"/>
</dbReference>
<dbReference type="SUPFAM" id="SSF56425">
    <property type="entry name" value="Succinate dehydrogenase/fumarate reductase flavoprotein, catalytic domain"/>
    <property type="match status" value="1"/>
</dbReference>
<dbReference type="EMBL" id="QICA01000001">
    <property type="protein sequence ID" value="RNL40187.1"/>
    <property type="molecule type" value="Genomic_DNA"/>
</dbReference>
<dbReference type="Pfam" id="PF10518">
    <property type="entry name" value="TAT_signal"/>
    <property type="match status" value="1"/>
</dbReference>
<dbReference type="PANTHER" id="PTHR43400">
    <property type="entry name" value="FUMARATE REDUCTASE"/>
    <property type="match status" value="1"/>
</dbReference>
<dbReference type="InterPro" id="IPR050315">
    <property type="entry name" value="FAD-oxidoreductase_2"/>
</dbReference>
<evidence type="ECO:0000256" key="3">
    <source>
        <dbReference type="ARBA" id="ARBA00022827"/>
    </source>
</evidence>
<dbReference type="InterPro" id="IPR036188">
    <property type="entry name" value="FAD/NAD-bd_sf"/>
</dbReference>
<name>A0A3N0AZ90_9ACTN</name>
<comment type="cofactor">
    <cofactor evidence="1">
        <name>FAD</name>
        <dbReference type="ChEBI" id="CHEBI:57692"/>
    </cofactor>
</comment>
<keyword evidence="7" id="KW-1185">Reference proteome</keyword>
<dbReference type="Proteomes" id="UP000278327">
    <property type="component" value="Unassembled WGS sequence"/>
</dbReference>
<dbReference type="SUPFAM" id="SSF51905">
    <property type="entry name" value="FAD/NAD(P)-binding domain"/>
    <property type="match status" value="1"/>
</dbReference>
<gene>
    <name evidence="6" type="ORF">DMP10_01115</name>
</gene>
<dbReference type="InterPro" id="IPR027477">
    <property type="entry name" value="Succ_DH/fumarate_Rdtase_cat_sf"/>
</dbReference>
<keyword evidence="4" id="KW-0560">Oxidoreductase</keyword>
<protein>
    <recommendedName>
        <fullName evidence="5">FAD-dependent oxidoreductase 2 FAD-binding domain-containing protein</fullName>
    </recommendedName>
</protein>
<dbReference type="Gene3D" id="3.50.50.60">
    <property type="entry name" value="FAD/NAD(P)-binding domain"/>
    <property type="match status" value="1"/>
</dbReference>
<evidence type="ECO:0000256" key="1">
    <source>
        <dbReference type="ARBA" id="ARBA00001974"/>
    </source>
</evidence>
<keyword evidence="2" id="KW-0285">Flavoprotein</keyword>
<evidence type="ECO:0000313" key="7">
    <source>
        <dbReference type="Proteomes" id="UP000278327"/>
    </source>
</evidence>
<evidence type="ECO:0000256" key="4">
    <source>
        <dbReference type="ARBA" id="ARBA00023002"/>
    </source>
</evidence>
<evidence type="ECO:0000313" key="6">
    <source>
        <dbReference type="EMBL" id="RNL40187.1"/>
    </source>
</evidence>
<sequence>MDLNRRDFLKGAAVASVVAAGSLAVGCTPAEEEPAEKWEYDVDVAVAGFGAGGAMAALTAQKGGASVVCVEAYHQVGGTAMDSAGGATGPGSMEVAQANMPYSKPEFLQTFVDCIGEATNVMEEYDAFIRPGAGGVGFTIGAESTHKARVECYEDLAEKFVDGGGVLLMETKAFKLLTNEDGSIVGLMARKSDGTEIKIKAKAVILACGGFQNNPELKTKFFGPMGDQVFCRAVPTNDGTGLLMAKEVGAALSTGLGTFYGHSMAANADVEFMDFYEIGSQYHDNRCIVVNLDGKRYYDEGAGVAGDMNNLELINQRYARGCVIFDQNIYDEWGSISAGGDKGADRTAEVIERGGRVAKADTIEELAEKMSAWGYHKANTIKTVKEYNEAIDNGTTADLEVPRTTGLIASIIKIVEPPFYATEVVCGVSCCYGGVAINPNGEVLKEDGVKPIPGLYAIPGTAGGITSAHYYRSSIGAAVAYAWKAATCALDYVSAGQE</sequence>
<dbReference type="NCBIfam" id="TIGR01409">
    <property type="entry name" value="TAT_signal_seq"/>
    <property type="match status" value="1"/>
</dbReference>
<dbReference type="PROSITE" id="PS51318">
    <property type="entry name" value="TAT"/>
    <property type="match status" value="1"/>
</dbReference>
<evidence type="ECO:0000256" key="2">
    <source>
        <dbReference type="ARBA" id="ARBA00022630"/>
    </source>
</evidence>
<reference evidence="6 7" key="1">
    <citation type="journal article" date="2019" name="Microbiol. Resour. Announc.">
        <title>Draft Genome Sequences of Type Strains of Gordonibacter faecihominis, Paraeggerthella hongkongensis, Parvibacter caecicola,Slackia equolifaciens, Slackia faecicanis, and Slackia isoflavoniconvertens.</title>
        <authorList>
            <person name="Danylec N."/>
            <person name="Stoll D.A."/>
            <person name="Dotsch A."/>
            <person name="Huch M."/>
        </authorList>
    </citation>
    <scope>NUCLEOTIDE SEQUENCE [LARGE SCALE GENOMIC DNA]</scope>
    <source>
        <strain evidence="6 7">DSM 18785</strain>
    </source>
</reference>
<proteinExistence type="predicted"/>
<accession>A0A3N0AZ90</accession>
<dbReference type="GO" id="GO:0033765">
    <property type="term" value="F:steroid dehydrogenase activity, acting on the CH-CH group of donors"/>
    <property type="evidence" value="ECO:0007669"/>
    <property type="project" value="UniProtKB-ARBA"/>
</dbReference>
<feature type="domain" description="FAD-dependent oxidoreductase 2 FAD-binding" evidence="5">
    <location>
        <begin position="43"/>
        <end position="95"/>
    </location>
</feature>
<comment type="caution">
    <text evidence="6">The sequence shown here is derived from an EMBL/GenBank/DDBJ whole genome shotgun (WGS) entry which is preliminary data.</text>
</comment>
<dbReference type="Pfam" id="PF00890">
    <property type="entry name" value="FAD_binding_2"/>
    <property type="match status" value="2"/>
</dbReference>
<feature type="domain" description="FAD-dependent oxidoreductase 2 FAD-binding" evidence="5">
    <location>
        <begin position="167"/>
        <end position="465"/>
    </location>
</feature>
<dbReference type="GO" id="GO:0008202">
    <property type="term" value="P:steroid metabolic process"/>
    <property type="evidence" value="ECO:0007669"/>
    <property type="project" value="UniProtKB-ARBA"/>
</dbReference>
<evidence type="ECO:0000259" key="5">
    <source>
        <dbReference type="Pfam" id="PF00890"/>
    </source>
</evidence>
<organism evidence="6 7">
    <name type="scientific">Adlercreutzia equolifaciens subsp. celatus DSM 18785</name>
    <dbReference type="NCBI Taxonomy" id="1121021"/>
    <lineage>
        <taxon>Bacteria</taxon>
        <taxon>Bacillati</taxon>
        <taxon>Actinomycetota</taxon>
        <taxon>Coriobacteriia</taxon>
        <taxon>Eggerthellales</taxon>
        <taxon>Eggerthellaceae</taxon>
        <taxon>Adlercreutzia</taxon>
    </lineage>
</organism>
<dbReference type="AlphaFoldDB" id="A0A3N0AZ90"/>
<keyword evidence="3" id="KW-0274">FAD</keyword>
<dbReference type="RefSeq" id="WP_117285206.1">
    <property type="nucleotide sequence ID" value="NZ_JAMTCE010000001.1"/>
</dbReference>